<feature type="compositionally biased region" description="Basic and acidic residues" evidence="1">
    <location>
        <begin position="1"/>
        <end position="21"/>
    </location>
</feature>
<dbReference type="Proteomes" id="UP001055156">
    <property type="component" value="Unassembled WGS sequence"/>
</dbReference>
<evidence type="ECO:0000313" key="3">
    <source>
        <dbReference type="Proteomes" id="UP001055156"/>
    </source>
</evidence>
<protein>
    <submittedName>
        <fullName evidence="2">Uncharacterized protein</fullName>
    </submittedName>
</protein>
<keyword evidence="3" id="KW-1185">Reference proteome</keyword>
<accession>A0ABQ4T4I0</accession>
<comment type="caution">
    <text evidence="2">The sequence shown here is derived from an EMBL/GenBank/DDBJ whole genome shotgun (WGS) entry which is preliminary data.</text>
</comment>
<dbReference type="RefSeq" id="WP_238309899.1">
    <property type="nucleotide sequence ID" value="NZ_BPQV01000002.1"/>
</dbReference>
<evidence type="ECO:0000256" key="1">
    <source>
        <dbReference type="SAM" id="MobiDB-lite"/>
    </source>
</evidence>
<gene>
    <name evidence="2" type="ORF">LKMONMHP_0790</name>
</gene>
<feature type="compositionally biased region" description="Polar residues" evidence="1">
    <location>
        <begin position="65"/>
        <end position="84"/>
    </location>
</feature>
<feature type="region of interest" description="Disordered" evidence="1">
    <location>
        <begin position="1"/>
        <end position="108"/>
    </location>
</feature>
<name>A0ABQ4T4I0_METOR</name>
<reference evidence="2" key="1">
    <citation type="journal article" date="2021" name="Front. Microbiol.">
        <title>Comprehensive Comparative Genomics and Phenotyping of Methylobacterium Species.</title>
        <authorList>
            <person name="Alessa O."/>
            <person name="Ogura Y."/>
            <person name="Fujitani Y."/>
            <person name="Takami H."/>
            <person name="Hayashi T."/>
            <person name="Sahin N."/>
            <person name="Tani A."/>
        </authorList>
    </citation>
    <scope>NUCLEOTIDE SEQUENCE</scope>
    <source>
        <strain evidence="2">NBRC 15689</strain>
    </source>
</reference>
<reference evidence="2" key="2">
    <citation type="submission" date="2021-08" db="EMBL/GenBank/DDBJ databases">
        <authorList>
            <person name="Tani A."/>
            <person name="Ola A."/>
            <person name="Ogura Y."/>
            <person name="Katsura K."/>
            <person name="Hayashi T."/>
        </authorList>
    </citation>
    <scope>NUCLEOTIDE SEQUENCE</scope>
    <source>
        <strain evidence="2">NBRC 15689</strain>
    </source>
</reference>
<evidence type="ECO:0000313" key="2">
    <source>
        <dbReference type="EMBL" id="GJE25946.1"/>
    </source>
</evidence>
<dbReference type="EMBL" id="BPQV01000002">
    <property type="protein sequence ID" value="GJE25946.1"/>
    <property type="molecule type" value="Genomic_DNA"/>
</dbReference>
<sequence length="108" mass="11427">MTEDRERPNLKRFDAYADRNGQDLGGESPLDVGIPSRTQTDLASEPDGPAETARLASGKPRQDATDQTEAETPNDTVQRLSDPSSGKPGDGATSEAIERATAAVGKED</sequence>
<organism evidence="2 3">
    <name type="scientific">Methylobacterium organophilum</name>
    <dbReference type="NCBI Taxonomy" id="410"/>
    <lineage>
        <taxon>Bacteria</taxon>
        <taxon>Pseudomonadati</taxon>
        <taxon>Pseudomonadota</taxon>
        <taxon>Alphaproteobacteria</taxon>
        <taxon>Hyphomicrobiales</taxon>
        <taxon>Methylobacteriaceae</taxon>
        <taxon>Methylobacterium</taxon>
    </lineage>
</organism>
<proteinExistence type="predicted"/>